<keyword evidence="3" id="KW-1185">Reference proteome</keyword>
<feature type="compositionally biased region" description="Polar residues" evidence="1">
    <location>
        <begin position="297"/>
        <end position="307"/>
    </location>
</feature>
<evidence type="ECO:0000313" key="2">
    <source>
        <dbReference type="EMBL" id="OLL24261.1"/>
    </source>
</evidence>
<evidence type="ECO:0000313" key="3">
    <source>
        <dbReference type="Proteomes" id="UP000186594"/>
    </source>
</evidence>
<evidence type="ECO:0000256" key="1">
    <source>
        <dbReference type="SAM" id="MobiDB-lite"/>
    </source>
</evidence>
<name>A0A1U7LP11_NEOID</name>
<sequence length="431" mass="46183">MDGCLLFAPPADSGLLKLSKLTAKFKRRYIVIASAADGYVLSVYKTRPRGGKPDPIHIFSMLRFAAAYITDDKPPTLIVAGRDCPPAATPTASSNPTNVLRLARSSRLPSSNSSAPVLMFRNDPDLPNQLDSWQRFITNVLRFELTPSPAAAVPIVAPPVQPQAGAVDVALSRLGPSVAHLSMSSSSPSTYSSFDGHTIRPVRSNRGWDAQSASTTASSHLCALSAAEDAGLDSRAVSPVAADRADQSHLSILDRALRQRHGQLPGASTISGVLDRHASMPPDSFAAQQRYRPFPRRNTSASTTVSSIHGKREPGLPKAAATTTTREIAGHKSPAPPSPAEIRDIRRSSIISFINPTTVGGTDSNRNSLNDSRPSTSSNDTENLLLALKNRYLFSERDPEDSISIRRRSVQYAPVGKRFSISSLASIEGKC</sequence>
<proteinExistence type="predicted"/>
<comment type="caution">
    <text evidence="2">The sequence shown here is derived from an EMBL/GenBank/DDBJ whole genome shotgun (WGS) entry which is preliminary data.</text>
</comment>
<evidence type="ECO:0008006" key="4">
    <source>
        <dbReference type="Google" id="ProtNLM"/>
    </source>
</evidence>
<organism evidence="2 3">
    <name type="scientific">Neolecta irregularis (strain DAH-3)</name>
    <dbReference type="NCBI Taxonomy" id="1198029"/>
    <lineage>
        <taxon>Eukaryota</taxon>
        <taxon>Fungi</taxon>
        <taxon>Dikarya</taxon>
        <taxon>Ascomycota</taxon>
        <taxon>Taphrinomycotina</taxon>
        <taxon>Neolectales</taxon>
        <taxon>Neolectaceae</taxon>
        <taxon>Neolecta</taxon>
    </lineage>
</organism>
<dbReference type="AlphaFoldDB" id="A0A1U7LP11"/>
<feature type="region of interest" description="Disordered" evidence="1">
    <location>
        <begin position="296"/>
        <end position="341"/>
    </location>
</feature>
<gene>
    <name evidence="2" type="ORF">NEOLI_001056</name>
</gene>
<dbReference type="EMBL" id="LXFE01000904">
    <property type="protein sequence ID" value="OLL24261.1"/>
    <property type="molecule type" value="Genomic_DNA"/>
</dbReference>
<protein>
    <recommendedName>
        <fullName evidence="4">PH domain-containing protein</fullName>
    </recommendedName>
</protein>
<accession>A0A1U7LP11</accession>
<feature type="region of interest" description="Disordered" evidence="1">
    <location>
        <begin position="355"/>
        <end position="381"/>
    </location>
</feature>
<reference evidence="2 3" key="1">
    <citation type="submission" date="2016-04" db="EMBL/GenBank/DDBJ databases">
        <title>Evolutionary innovation and constraint leading to complex multicellularity in the Ascomycota.</title>
        <authorList>
            <person name="Cisse O."/>
            <person name="Nguyen A."/>
            <person name="Hewitt D.A."/>
            <person name="Jedd G."/>
            <person name="Stajich J.E."/>
        </authorList>
    </citation>
    <scope>NUCLEOTIDE SEQUENCE [LARGE SCALE GENOMIC DNA]</scope>
    <source>
        <strain evidence="2 3">DAH-3</strain>
    </source>
</reference>
<dbReference type="Proteomes" id="UP000186594">
    <property type="component" value="Unassembled WGS sequence"/>
</dbReference>